<dbReference type="Pfam" id="PF06609">
    <property type="entry name" value="TRI12"/>
    <property type="match status" value="1"/>
</dbReference>
<dbReference type="GeneID" id="54456602"/>
<organism evidence="10">
    <name type="scientific">Mytilinidion resinicola</name>
    <dbReference type="NCBI Taxonomy" id="574789"/>
    <lineage>
        <taxon>Eukaryota</taxon>
        <taxon>Fungi</taxon>
        <taxon>Dikarya</taxon>
        <taxon>Ascomycota</taxon>
        <taxon>Pezizomycotina</taxon>
        <taxon>Dothideomycetes</taxon>
        <taxon>Pleosporomycetidae</taxon>
        <taxon>Mytilinidiales</taxon>
        <taxon>Mytilinidiaceae</taxon>
        <taxon>Mytilinidion</taxon>
    </lineage>
</organism>
<dbReference type="Proteomes" id="UP000504636">
    <property type="component" value="Unplaced"/>
</dbReference>
<feature type="transmembrane region" description="Helical" evidence="7">
    <location>
        <begin position="257"/>
        <end position="275"/>
    </location>
</feature>
<feature type="domain" description="Major facilitator superfamily (MFS) profile" evidence="9">
    <location>
        <begin position="1"/>
        <end position="501"/>
    </location>
</feature>
<feature type="transmembrane region" description="Helical" evidence="7">
    <location>
        <begin position="186"/>
        <end position="205"/>
    </location>
</feature>
<keyword evidence="3" id="KW-0813">Transport</keyword>
<dbReference type="InterPro" id="IPR036259">
    <property type="entry name" value="MFS_trans_sf"/>
</dbReference>
<evidence type="ECO:0000259" key="9">
    <source>
        <dbReference type="PROSITE" id="PS50850"/>
    </source>
</evidence>
<dbReference type="SUPFAM" id="SSF103473">
    <property type="entry name" value="MFS general substrate transporter"/>
    <property type="match status" value="1"/>
</dbReference>
<dbReference type="Gene3D" id="1.20.1250.20">
    <property type="entry name" value="MFS general substrate transporter like domains"/>
    <property type="match status" value="2"/>
</dbReference>
<feature type="non-terminal residue" evidence="10">
    <location>
        <position position="1"/>
    </location>
</feature>
<keyword evidence="6 7" id="KW-0472">Membrane</keyword>
<feature type="transmembrane region" description="Helical" evidence="7">
    <location>
        <begin position="324"/>
        <end position="343"/>
    </location>
</feature>
<evidence type="ECO:0000256" key="7">
    <source>
        <dbReference type="SAM" id="Phobius"/>
    </source>
</evidence>
<name>A0A6A6YH46_9PEZI</name>
<dbReference type="EMBL" id="MU003703">
    <property type="protein sequence ID" value="KAF2808136.1"/>
    <property type="molecule type" value="Genomic_DNA"/>
</dbReference>
<feature type="transmembrane region" description="Helical" evidence="7">
    <location>
        <begin position="477"/>
        <end position="496"/>
    </location>
</feature>
<sequence length="543" mass="58566">SLMLGYMAAVFAIQMSASVLTQINNDIGPSTSFAWLSTSQVLPVATLGPMAGRLSDIFGRRNFILFGNLCGLIGCAICATANNIPVAIGGGVFIGVASTLQQLAWTAVGEIVPRKYRGLALGLFEISLHARQTGCAIGKYSTWRWVFWVPFILNTCGLFAVFLFYRPKNQYIIEEGKTRRQELWDLDWIGFFLYGNGLLFLLLGISFGDNVFPWKSAGTITMIVLGVVLLIAFGIYERFWDQIFPLFPPVVVHKIRGVIFVNVGIFLFGMMYYSVAVLWPQLIQGLYTTDLLKVGWYASSLGMTGIVSSFITGYVMTRYGHARLIFATIIAIGTIAAGCMAIIHPEPQSSTACVILVSLQGLTVGGGMIVSTAMIQLAVEHEYIGLATQMAVTARNAGGAVGTVVYTAIYTGQIRKNIKQRVALPLAMAGVPPTSLAAVVGALMGQAPPSVLAALTPEQLGLALAGLRQAFIHSFRVVFLSSIAFGVVGTVAACLTKDVDHLMTNKVEMTLDVGAKFTSNKTDTGEGHVIGIEEQKLHTRHRV</sequence>
<evidence type="ECO:0000313" key="12">
    <source>
        <dbReference type="RefSeq" id="XP_033575100.1"/>
    </source>
</evidence>
<dbReference type="InterPro" id="IPR005829">
    <property type="entry name" value="Sugar_transporter_CS"/>
</dbReference>
<feature type="transmembrane region" description="Helical" evidence="7">
    <location>
        <begin position="349"/>
        <end position="370"/>
    </location>
</feature>
<feature type="transmembrane region" description="Helical" evidence="7">
    <location>
        <begin position="145"/>
        <end position="165"/>
    </location>
</feature>
<evidence type="ECO:0000256" key="6">
    <source>
        <dbReference type="ARBA" id="ARBA00023136"/>
    </source>
</evidence>
<feature type="transmembrane region" description="Helical" evidence="7">
    <location>
        <begin position="422"/>
        <end position="444"/>
    </location>
</feature>
<keyword evidence="4 7" id="KW-0812">Transmembrane</keyword>
<dbReference type="AlphaFoldDB" id="A0A6A6YH46"/>
<proteinExistence type="inferred from homology"/>
<protein>
    <submittedName>
        <fullName evidence="10 12">Trichothecene efflux pump</fullName>
    </submittedName>
</protein>
<dbReference type="InterPro" id="IPR020846">
    <property type="entry name" value="MFS_dom"/>
</dbReference>
<dbReference type="OrthoDB" id="2587356at2759"/>
<evidence type="ECO:0000313" key="10">
    <source>
        <dbReference type="EMBL" id="KAF2808136.1"/>
    </source>
</evidence>
<comment type="subcellular location">
    <subcellularLocation>
        <location evidence="1">Membrane</location>
        <topology evidence="1">Multi-pass membrane protein</topology>
    </subcellularLocation>
</comment>
<keyword evidence="11" id="KW-1185">Reference proteome</keyword>
<dbReference type="PROSITE" id="PS00216">
    <property type="entry name" value="SUGAR_TRANSPORT_1"/>
    <property type="match status" value="1"/>
</dbReference>
<evidence type="ECO:0000256" key="4">
    <source>
        <dbReference type="ARBA" id="ARBA00022692"/>
    </source>
</evidence>
<dbReference type="PANTHER" id="PTHR23501">
    <property type="entry name" value="MAJOR FACILITATOR SUPERFAMILY"/>
    <property type="match status" value="1"/>
</dbReference>
<evidence type="ECO:0000256" key="3">
    <source>
        <dbReference type="ARBA" id="ARBA00022448"/>
    </source>
</evidence>
<evidence type="ECO:0000256" key="1">
    <source>
        <dbReference type="ARBA" id="ARBA00004141"/>
    </source>
</evidence>
<dbReference type="InterPro" id="IPR010573">
    <property type="entry name" value="MFS_Str1/Tri12-like"/>
</dbReference>
<dbReference type="PANTHER" id="PTHR23501:SF102">
    <property type="entry name" value="DRUG TRANSPORTER, PUTATIVE (AFU_ORTHOLOGUE AFUA_3G08530)-RELATED"/>
    <property type="match status" value="1"/>
</dbReference>
<dbReference type="RefSeq" id="XP_033575100.1">
    <property type="nucleotide sequence ID" value="XM_033715709.1"/>
</dbReference>
<comment type="similarity">
    <text evidence="2">Belongs to the major facilitator superfamily. TCR/Tet family.</text>
</comment>
<dbReference type="GO" id="GO:0005886">
    <property type="term" value="C:plasma membrane"/>
    <property type="evidence" value="ECO:0007669"/>
    <property type="project" value="TreeGrafter"/>
</dbReference>
<keyword evidence="5 7" id="KW-1133">Transmembrane helix</keyword>
<feature type="signal peptide" evidence="8">
    <location>
        <begin position="1"/>
        <end position="18"/>
    </location>
</feature>
<reference evidence="12" key="2">
    <citation type="submission" date="2020-04" db="EMBL/GenBank/DDBJ databases">
        <authorList>
            <consortium name="NCBI Genome Project"/>
        </authorList>
    </citation>
    <scope>NUCLEOTIDE SEQUENCE</scope>
    <source>
        <strain evidence="12">CBS 304.34</strain>
    </source>
</reference>
<feature type="transmembrane region" description="Helical" evidence="7">
    <location>
        <begin position="295"/>
        <end position="317"/>
    </location>
</feature>
<accession>A0A6A6YH46</accession>
<evidence type="ECO:0000256" key="5">
    <source>
        <dbReference type="ARBA" id="ARBA00022989"/>
    </source>
</evidence>
<evidence type="ECO:0000256" key="2">
    <source>
        <dbReference type="ARBA" id="ARBA00007520"/>
    </source>
</evidence>
<reference evidence="10 12" key="1">
    <citation type="journal article" date="2020" name="Stud. Mycol.">
        <title>101 Dothideomycetes genomes: a test case for predicting lifestyles and emergence of pathogens.</title>
        <authorList>
            <person name="Haridas S."/>
            <person name="Albert R."/>
            <person name="Binder M."/>
            <person name="Bloem J."/>
            <person name="Labutti K."/>
            <person name="Salamov A."/>
            <person name="Andreopoulos B."/>
            <person name="Baker S."/>
            <person name="Barry K."/>
            <person name="Bills G."/>
            <person name="Bluhm B."/>
            <person name="Cannon C."/>
            <person name="Castanera R."/>
            <person name="Culley D."/>
            <person name="Daum C."/>
            <person name="Ezra D."/>
            <person name="Gonzalez J."/>
            <person name="Henrissat B."/>
            <person name="Kuo A."/>
            <person name="Liang C."/>
            <person name="Lipzen A."/>
            <person name="Lutzoni F."/>
            <person name="Magnuson J."/>
            <person name="Mondo S."/>
            <person name="Nolan M."/>
            <person name="Ohm R."/>
            <person name="Pangilinan J."/>
            <person name="Park H.-J."/>
            <person name="Ramirez L."/>
            <person name="Alfaro M."/>
            <person name="Sun H."/>
            <person name="Tritt A."/>
            <person name="Yoshinaga Y."/>
            <person name="Zwiers L.-H."/>
            <person name="Turgeon B."/>
            <person name="Goodwin S."/>
            <person name="Spatafora J."/>
            <person name="Crous P."/>
            <person name="Grigoriev I."/>
        </authorList>
    </citation>
    <scope>NUCLEOTIDE SEQUENCE</scope>
    <source>
        <strain evidence="10 12">CBS 304.34</strain>
    </source>
</reference>
<feature type="transmembrane region" description="Helical" evidence="7">
    <location>
        <begin position="217"/>
        <end position="236"/>
    </location>
</feature>
<feature type="chain" id="PRO_5044629149" evidence="8">
    <location>
        <begin position="19"/>
        <end position="543"/>
    </location>
</feature>
<feature type="transmembrane region" description="Helical" evidence="7">
    <location>
        <begin position="63"/>
        <end position="84"/>
    </location>
</feature>
<reference evidence="12" key="3">
    <citation type="submission" date="2025-04" db="UniProtKB">
        <authorList>
            <consortium name="RefSeq"/>
        </authorList>
    </citation>
    <scope>IDENTIFICATION</scope>
    <source>
        <strain evidence="12">CBS 304.34</strain>
    </source>
</reference>
<evidence type="ECO:0000256" key="8">
    <source>
        <dbReference type="SAM" id="SignalP"/>
    </source>
</evidence>
<evidence type="ECO:0000313" key="11">
    <source>
        <dbReference type="Proteomes" id="UP000504636"/>
    </source>
</evidence>
<dbReference type="GO" id="GO:0022857">
    <property type="term" value="F:transmembrane transporter activity"/>
    <property type="evidence" value="ECO:0007669"/>
    <property type="project" value="InterPro"/>
</dbReference>
<keyword evidence="8" id="KW-0732">Signal</keyword>
<dbReference type="PROSITE" id="PS50850">
    <property type="entry name" value="MFS"/>
    <property type="match status" value="1"/>
</dbReference>
<gene>
    <name evidence="10 12" type="ORF">BDZ99DRAFT_391123</name>
</gene>